<evidence type="ECO:0000256" key="2">
    <source>
        <dbReference type="ARBA" id="ARBA00022598"/>
    </source>
</evidence>
<dbReference type="InterPro" id="IPR049940">
    <property type="entry name" value="GluQ/Sye"/>
</dbReference>
<dbReference type="InterPro" id="IPR045462">
    <property type="entry name" value="aa-tRNA-synth_I_cd-bd"/>
</dbReference>
<comment type="similarity">
    <text evidence="1 7">Belongs to the class-I aminoacyl-tRNA synthetase family. Glutamate--tRNA ligase type 1 subfamily.</text>
</comment>
<dbReference type="EC" id="6.1.1.17" evidence="7"/>
<protein>
    <recommendedName>
        <fullName evidence="7">Glutamate--tRNA ligase</fullName>
        <ecNumber evidence="7">6.1.1.17</ecNumber>
    </recommendedName>
    <alternativeName>
        <fullName evidence="7">Glutamyl-tRNA synthetase</fullName>
        <shortName evidence="7">GluRS</shortName>
    </alternativeName>
</protein>
<dbReference type="InterPro" id="IPR008925">
    <property type="entry name" value="aa_tRNA-synth_I_cd-bd_sf"/>
</dbReference>
<comment type="subcellular location">
    <subcellularLocation>
        <location evidence="7">Cytoplasm</location>
    </subcellularLocation>
</comment>
<comment type="catalytic activity">
    <reaction evidence="7">
        <text>tRNA(Glu) + L-glutamate + ATP = L-glutamyl-tRNA(Glu) + AMP + diphosphate</text>
        <dbReference type="Rhea" id="RHEA:23540"/>
        <dbReference type="Rhea" id="RHEA-COMP:9663"/>
        <dbReference type="Rhea" id="RHEA-COMP:9680"/>
        <dbReference type="ChEBI" id="CHEBI:29985"/>
        <dbReference type="ChEBI" id="CHEBI:30616"/>
        <dbReference type="ChEBI" id="CHEBI:33019"/>
        <dbReference type="ChEBI" id="CHEBI:78442"/>
        <dbReference type="ChEBI" id="CHEBI:78520"/>
        <dbReference type="ChEBI" id="CHEBI:456215"/>
        <dbReference type="EC" id="6.1.1.17"/>
    </reaction>
</comment>
<dbReference type="Proteomes" id="UP001204615">
    <property type="component" value="Unassembled WGS sequence"/>
</dbReference>
<reference evidence="10 11" key="1">
    <citation type="submission" date="2022-06" db="EMBL/GenBank/DDBJ databases">
        <title>Dyella sp. Sa strain:Sa Genome sequencing.</title>
        <authorList>
            <person name="Park S."/>
        </authorList>
    </citation>
    <scope>NUCLEOTIDE SEQUENCE [LARGE SCALE GENOMIC DNA]</scope>
    <source>
        <strain evidence="10 11">Sa</strain>
    </source>
</reference>
<evidence type="ECO:0000256" key="1">
    <source>
        <dbReference type="ARBA" id="ARBA00007894"/>
    </source>
</evidence>
<dbReference type="PRINTS" id="PR00987">
    <property type="entry name" value="TRNASYNTHGLU"/>
</dbReference>
<dbReference type="GO" id="GO:0004818">
    <property type="term" value="F:glutamate-tRNA ligase activity"/>
    <property type="evidence" value="ECO:0007669"/>
    <property type="project" value="UniProtKB-EC"/>
</dbReference>
<feature type="domain" description="Aminoacyl-tRNA synthetase class I anticodon-binding" evidence="9">
    <location>
        <begin position="332"/>
        <end position="466"/>
    </location>
</feature>
<dbReference type="Gene3D" id="3.40.50.620">
    <property type="entry name" value="HUPs"/>
    <property type="match status" value="1"/>
</dbReference>
<evidence type="ECO:0000256" key="5">
    <source>
        <dbReference type="ARBA" id="ARBA00022917"/>
    </source>
</evidence>
<keyword evidence="6 7" id="KW-0030">Aminoacyl-tRNA synthetase</keyword>
<dbReference type="InterPro" id="IPR001412">
    <property type="entry name" value="aa-tRNA-synth_I_CS"/>
</dbReference>
<dbReference type="Pfam" id="PF19269">
    <property type="entry name" value="Anticodon_2"/>
    <property type="match status" value="1"/>
</dbReference>
<comment type="caution">
    <text evidence="7">Lacks conserved residue(s) required for the propagation of feature annotation.</text>
</comment>
<keyword evidence="7" id="KW-0963">Cytoplasm</keyword>
<dbReference type="InterPro" id="IPR014729">
    <property type="entry name" value="Rossmann-like_a/b/a_fold"/>
</dbReference>
<dbReference type="InterPro" id="IPR020751">
    <property type="entry name" value="aa-tRNA-synth_I_codon-bd_sub2"/>
</dbReference>
<name>A0ABT1FHW9_9GAMM</name>
<accession>A0ABT1FHW9</accession>
<evidence type="ECO:0000313" key="10">
    <source>
        <dbReference type="EMBL" id="MCP1375723.1"/>
    </source>
</evidence>
<keyword evidence="5 7" id="KW-0648">Protein biosynthesis</keyword>
<dbReference type="InterPro" id="IPR020058">
    <property type="entry name" value="Glu/Gln-tRNA-synth_Ib_cat-dom"/>
</dbReference>
<dbReference type="NCBIfam" id="TIGR00464">
    <property type="entry name" value="gltX_bact"/>
    <property type="match status" value="1"/>
</dbReference>
<dbReference type="InterPro" id="IPR000924">
    <property type="entry name" value="Glu/Gln-tRNA-synth"/>
</dbReference>
<comment type="subunit">
    <text evidence="7">Monomer.</text>
</comment>
<gene>
    <name evidence="7 10" type="primary">gltX</name>
    <name evidence="10" type="ORF">NC595_16875</name>
</gene>
<evidence type="ECO:0000256" key="7">
    <source>
        <dbReference type="HAMAP-Rule" id="MF_00022"/>
    </source>
</evidence>
<sequence>MTVRTRFAPSPTGFLHIGGARTALYCWLEARRRGGEFVLRIEDTDRERSTDAAVQAILDAMHWLDLDADQAPVYQTQRLARYKEVADKLLAEGKAYYAYESKEEIEAMREAAMAAGDKPRYNGYYRDRNEPGFHEARRDDPNRVIRFRNPTEGSVVFEDKVKGRIEIANSELDDLVIFRSDGWPTYNFAVVVDDIDMGITEVIRGDDHVNNTPRQINIYHALGAPVPEFAHLPMILDHEGKKLSKRTNSVSVMEYRSGGYLPHALLNYLVRLGWSHGDQEIFSREEMVKLFDIADVNKAASRFDTEKLKWLNQHYLKTGDPQTIAPEFEWHLRQAGLDPAKGPAAADLIVALRDRVQTLKEMAERAAIWFGPIPEWDEKAVAKHLRNDSAVAVLTESKALLADCAWKPEPIHAVIEQVAAKLELGMGKVAQPLRVAMTGTQVSPSIDHTIYLAGRDVALQRIDDAIARAQG</sequence>
<evidence type="ECO:0000256" key="3">
    <source>
        <dbReference type="ARBA" id="ARBA00022741"/>
    </source>
</evidence>
<dbReference type="HAMAP" id="MF_00022">
    <property type="entry name" value="Glu_tRNA_synth_type1"/>
    <property type="match status" value="1"/>
</dbReference>
<keyword evidence="11" id="KW-1185">Reference proteome</keyword>
<evidence type="ECO:0000259" key="8">
    <source>
        <dbReference type="Pfam" id="PF00749"/>
    </source>
</evidence>
<dbReference type="RefSeq" id="WP_253568478.1">
    <property type="nucleotide sequence ID" value="NZ_JAMZEK010000004.1"/>
</dbReference>
<dbReference type="CDD" id="cd00808">
    <property type="entry name" value="GluRS_core"/>
    <property type="match status" value="1"/>
</dbReference>
<feature type="short sequence motif" description="'KMSKS' region" evidence="7">
    <location>
        <begin position="242"/>
        <end position="246"/>
    </location>
</feature>
<dbReference type="PANTHER" id="PTHR43311">
    <property type="entry name" value="GLUTAMATE--TRNA LIGASE"/>
    <property type="match status" value="1"/>
</dbReference>
<dbReference type="Pfam" id="PF00749">
    <property type="entry name" value="tRNA-synt_1c"/>
    <property type="match status" value="1"/>
</dbReference>
<evidence type="ECO:0000256" key="6">
    <source>
        <dbReference type="ARBA" id="ARBA00023146"/>
    </source>
</evidence>
<keyword evidence="3 7" id="KW-0547">Nucleotide-binding</keyword>
<organism evidence="10 11">
    <name type="scientific">Dyella lutea</name>
    <dbReference type="NCBI Taxonomy" id="2950441"/>
    <lineage>
        <taxon>Bacteria</taxon>
        <taxon>Pseudomonadati</taxon>
        <taxon>Pseudomonadota</taxon>
        <taxon>Gammaproteobacteria</taxon>
        <taxon>Lysobacterales</taxon>
        <taxon>Rhodanobacteraceae</taxon>
        <taxon>Dyella</taxon>
    </lineage>
</organism>
<feature type="binding site" evidence="7">
    <location>
        <position position="245"/>
    </location>
    <ligand>
        <name>ATP</name>
        <dbReference type="ChEBI" id="CHEBI:30616"/>
    </ligand>
</feature>
<evidence type="ECO:0000313" key="11">
    <source>
        <dbReference type="Proteomes" id="UP001204615"/>
    </source>
</evidence>
<feature type="short sequence motif" description="'HIGH' region" evidence="7">
    <location>
        <begin position="9"/>
        <end position="19"/>
    </location>
</feature>
<dbReference type="PANTHER" id="PTHR43311:SF2">
    <property type="entry name" value="GLUTAMATE--TRNA LIGASE, MITOCHONDRIAL-RELATED"/>
    <property type="match status" value="1"/>
</dbReference>
<keyword evidence="2 7" id="KW-0436">Ligase</keyword>
<comment type="function">
    <text evidence="7">Catalyzes the attachment of glutamate to tRNA(Glu) in a two-step reaction: glutamate is first activated by ATP to form Glu-AMP and then transferred to the acceptor end of tRNA(Glu).</text>
</comment>
<dbReference type="InterPro" id="IPR004527">
    <property type="entry name" value="Glu-tRNA-ligase_bac/mito"/>
</dbReference>
<comment type="caution">
    <text evidence="10">The sequence shown here is derived from an EMBL/GenBank/DDBJ whole genome shotgun (WGS) entry which is preliminary data.</text>
</comment>
<proteinExistence type="inferred from homology"/>
<keyword evidence="4 7" id="KW-0067">ATP-binding</keyword>
<dbReference type="EMBL" id="JAMZEK010000004">
    <property type="protein sequence ID" value="MCP1375723.1"/>
    <property type="molecule type" value="Genomic_DNA"/>
</dbReference>
<dbReference type="InterPro" id="IPR033910">
    <property type="entry name" value="GluRS_core"/>
</dbReference>
<dbReference type="SUPFAM" id="SSF52374">
    <property type="entry name" value="Nucleotidylyl transferase"/>
    <property type="match status" value="1"/>
</dbReference>
<evidence type="ECO:0000259" key="9">
    <source>
        <dbReference type="Pfam" id="PF19269"/>
    </source>
</evidence>
<dbReference type="Gene3D" id="1.10.10.350">
    <property type="match status" value="1"/>
</dbReference>
<dbReference type="SUPFAM" id="SSF48163">
    <property type="entry name" value="An anticodon-binding domain of class I aminoacyl-tRNA synthetases"/>
    <property type="match status" value="1"/>
</dbReference>
<dbReference type="PROSITE" id="PS00178">
    <property type="entry name" value="AA_TRNA_LIGASE_I"/>
    <property type="match status" value="1"/>
</dbReference>
<feature type="domain" description="Glutamyl/glutaminyl-tRNA synthetase class Ib catalytic" evidence="8">
    <location>
        <begin position="3"/>
        <end position="310"/>
    </location>
</feature>
<evidence type="ECO:0000256" key="4">
    <source>
        <dbReference type="ARBA" id="ARBA00022840"/>
    </source>
</evidence>